<evidence type="ECO:0008006" key="4">
    <source>
        <dbReference type="Google" id="ProtNLM"/>
    </source>
</evidence>
<feature type="transmembrane region" description="Helical" evidence="1">
    <location>
        <begin position="42"/>
        <end position="65"/>
    </location>
</feature>
<protein>
    <recommendedName>
        <fullName evidence="4">MULE transposase domain-containing protein</fullName>
    </recommendedName>
</protein>
<reference evidence="2 3" key="1">
    <citation type="journal article" date="2017" name="Nat. Commun.">
        <title>Genome assembly with in vitro proximity ligation data and whole-genome triplication in lettuce.</title>
        <authorList>
            <person name="Reyes-Chin-Wo S."/>
            <person name="Wang Z."/>
            <person name="Yang X."/>
            <person name="Kozik A."/>
            <person name="Arikit S."/>
            <person name="Song C."/>
            <person name="Xia L."/>
            <person name="Froenicke L."/>
            <person name="Lavelle D.O."/>
            <person name="Truco M.J."/>
            <person name="Xia R."/>
            <person name="Zhu S."/>
            <person name="Xu C."/>
            <person name="Xu H."/>
            <person name="Xu X."/>
            <person name="Cox K."/>
            <person name="Korf I."/>
            <person name="Meyers B.C."/>
            <person name="Michelmore R.W."/>
        </authorList>
    </citation>
    <scope>NUCLEOTIDE SEQUENCE [LARGE SCALE GENOMIC DNA]</scope>
    <source>
        <strain evidence="3">cv. Salinas</strain>
        <tissue evidence="2">Seedlings</tissue>
    </source>
</reference>
<dbReference type="EMBL" id="NBSK02000006">
    <property type="protein sequence ID" value="KAJ0198852.1"/>
    <property type="molecule type" value="Genomic_DNA"/>
</dbReference>
<accession>A0A9R1V5D7</accession>
<dbReference type="AlphaFoldDB" id="A0A9R1V5D7"/>
<evidence type="ECO:0000313" key="2">
    <source>
        <dbReference type="EMBL" id="KAJ0198852.1"/>
    </source>
</evidence>
<evidence type="ECO:0000313" key="3">
    <source>
        <dbReference type="Proteomes" id="UP000235145"/>
    </source>
</evidence>
<sequence length="252" mass="28938">MSFSKSEHEKTLPTYMFIYTTLDGPTLILTRHQNDVMDRFQLCFVVIGCVPNAFIGCLLSVIFIGSVHLRENYLKTMFVVVAMDRSNQTVHITFRIGMANNIDSCTWFLIRLKEALGVGREVSSITNMDNVISSCICQVFFDSYYGYCCKSMLMVLRTRIGGYKQLEQLIFPSCKSYTMSIFHQTLCWLTHDVHEVLANIGHACSCYCDIMLFKHDIATSCYSGKKQRSHPISHFRSHPTFIEFLILKQLVL</sequence>
<comment type="caution">
    <text evidence="2">The sequence shown here is derived from an EMBL/GenBank/DDBJ whole genome shotgun (WGS) entry which is preliminary data.</text>
</comment>
<proteinExistence type="predicted"/>
<evidence type="ECO:0000256" key="1">
    <source>
        <dbReference type="SAM" id="Phobius"/>
    </source>
</evidence>
<name>A0A9R1V5D7_LACSA</name>
<keyword evidence="1" id="KW-0812">Transmembrane</keyword>
<keyword evidence="3" id="KW-1185">Reference proteome</keyword>
<gene>
    <name evidence="2" type="ORF">LSAT_V11C600331180</name>
</gene>
<keyword evidence="1" id="KW-1133">Transmembrane helix</keyword>
<organism evidence="2 3">
    <name type="scientific">Lactuca sativa</name>
    <name type="common">Garden lettuce</name>
    <dbReference type="NCBI Taxonomy" id="4236"/>
    <lineage>
        <taxon>Eukaryota</taxon>
        <taxon>Viridiplantae</taxon>
        <taxon>Streptophyta</taxon>
        <taxon>Embryophyta</taxon>
        <taxon>Tracheophyta</taxon>
        <taxon>Spermatophyta</taxon>
        <taxon>Magnoliopsida</taxon>
        <taxon>eudicotyledons</taxon>
        <taxon>Gunneridae</taxon>
        <taxon>Pentapetalae</taxon>
        <taxon>asterids</taxon>
        <taxon>campanulids</taxon>
        <taxon>Asterales</taxon>
        <taxon>Asteraceae</taxon>
        <taxon>Cichorioideae</taxon>
        <taxon>Cichorieae</taxon>
        <taxon>Lactucinae</taxon>
        <taxon>Lactuca</taxon>
    </lineage>
</organism>
<keyword evidence="1" id="KW-0472">Membrane</keyword>
<dbReference type="Proteomes" id="UP000235145">
    <property type="component" value="Unassembled WGS sequence"/>
</dbReference>